<dbReference type="CDD" id="cd01189">
    <property type="entry name" value="INT_ICEBs1_C_like"/>
    <property type="match status" value="1"/>
</dbReference>
<evidence type="ECO:0000256" key="5">
    <source>
        <dbReference type="ARBA" id="ARBA00022908"/>
    </source>
</evidence>
<dbReference type="PANTHER" id="PTHR30349">
    <property type="entry name" value="PHAGE INTEGRASE-RELATED"/>
    <property type="match status" value="1"/>
</dbReference>
<dbReference type="GO" id="GO:0016740">
    <property type="term" value="F:transferase activity"/>
    <property type="evidence" value="ECO:0007669"/>
    <property type="project" value="UniProtKB-KW"/>
</dbReference>
<keyword evidence="6 9" id="KW-0238">DNA-binding</keyword>
<evidence type="ECO:0000256" key="1">
    <source>
        <dbReference type="ARBA" id="ARBA00008857"/>
    </source>
</evidence>
<evidence type="ECO:0000256" key="2">
    <source>
        <dbReference type="ARBA" id="ARBA00016082"/>
    </source>
</evidence>
<evidence type="ECO:0000259" key="11">
    <source>
        <dbReference type="PROSITE" id="PS51898"/>
    </source>
</evidence>
<evidence type="ECO:0000313" key="13">
    <source>
        <dbReference type="EMBL" id="DAD81312.1"/>
    </source>
</evidence>
<evidence type="ECO:0000256" key="7">
    <source>
        <dbReference type="ARBA" id="ARBA00023172"/>
    </source>
</evidence>
<dbReference type="GO" id="GO:0006310">
    <property type="term" value="P:DNA recombination"/>
    <property type="evidence" value="ECO:0007669"/>
    <property type="project" value="UniProtKB-KW"/>
</dbReference>
<keyword evidence="3" id="KW-0808">Transferase</keyword>
<keyword evidence="10" id="KW-0175">Coiled coil</keyword>
<keyword evidence="4" id="KW-0378">Hydrolase</keyword>
<evidence type="ECO:0000256" key="10">
    <source>
        <dbReference type="SAM" id="Coils"/>
    </source>
</evidence>
<comment type="similarity">
    <text evidence="1">Belongs to the 'phage' integrase family.</text>
</comment>
<dbReference type="PROSITE" id="PS51900">
    <property type="entry name" value="CB"/>
    <property type="match status" value="1"/>
</dbReference>
<keyword evidence="8" id="KW-1179">Viral genome integration</keyword>
<reference evidence="13" key="1">
    <citation type="journal article" date="2021" name="Proc. Natl. Acad. Sci. U.S.A.">
        <title>A Catalog of Tens of Thousands of Viruses from Human Metagenomes Reveals Hidden Associations with Chronic Diseases.</title>
        <authorList>
            <person name="Tisza M.J."/>
            <person name="Buck C.B."/>
        </authorList>
    </citation>
    <scope>NUCLEOTIDE SEQUENCE</scope>
    <source>
        <strain evidence="13">CtHl62</strain>
    </source>
</reference>
<dbReference type="EMBL" id="BK014899">
    <property type="protein sequence ID" value="DAD81312.1"/>
    <property type="molecule type" value="Genomic_DNA"/>
</dbReference>
<feature type="domain" description="Core-binding (CB)" evidence="12">
    <location>
        <begin position="60"/>
        <end position="137"/>
    </location>
</feature>
<dbReference type="SUPFAM" id="SSF56349">
    <property type="entry name" value="DNA breaking-rejoining enzymes"/>
    <property type="match status" value="1"/>
</dbReference>
<keyword evidence="7" id="KW-0233">DNA recombination</keyword>
<dbReference type="GO" id="GO:0015074">
    <property type="term" value="P:DNA integration"/>
    <property type="evidence" value="ECO:0007669"/>
    <property type="project" value="UniProtKB-KW"/>
</dbReference>
<dbReference type="Gene3D" id="1.10.150.130">
    <property type="match status" value="1"/>
</dbReference>
<dbReference type="InterPro" id="IPR050090">
    <property type="entry name" value="Tyrosine_recombinase_XerCD"/>
</dbReference>
<dbReference type="GO" id="GO:0075713">
    <property type="term" value="P:establishment of integrated proviral latency"/>
    <property type="evidence" value="ECO:0007669"/>
    <property type="project" value="UniProtKB-KW"/>
</dbReference>
<dbReference type="Gene3D" id="1.10.443.10">
    <property type="entry name" value="Intergrase catalytic core"/>
    <property type="match status" value="1"/>
</dbReference>
<evidence type="ECO:0000256" key="4">
    <source>
        <dbReference type="ARBA" id="ARBA00022801"/>
    </source>
</evidence>
<proteinExistence type="inferred from homology"/>
<evidence type="ECO:0000256" key="3">
    <source>
        <dbReference type="ARBA" id="ARBA00022679"/>
    </source>
</evidence>
<dbReference type="InterPro" id="IPR010998">
    <property type="entry name" value="Integrase_recombinase_N"/>
</dbReference>
<dbReference type="InterPro" id="IPR044068">
    <property type="entry name" value="CB"/>
</dbReference>
<feature type="domain" description="Tyr recombinase" evidence="11">
    <location>
        <begin position="162"/>
        <end position="332"/>
    </location>
</feature>
<dbReference type="InterPro" id="IPR013762">
    <property type="entry name" value="Integrase-like_cat_sf"/>
</dbReference>
<evidence type="ECO:0000256" key="8">
    <source>
        <dbReference type="ARBA" id="ARBA00023195"/>
    </source>
</evidence>
<sequence length="340" mass="40353">MYREATNNGKFKYIQTFKDNNGKSRRVSVVKNNKTRATEKEAYEELQAKIREILNAKEEKNIEFYREQFLQFKKKTVSHNTYKNYEVYLQLIEDGLKLKDITKYEYDKKLIEYRETYKPAVIKLIKTLFNVFFRFIQKYYDPEFNVVLEFTYTKEERYVESQKIKYIETDNIPDVLETIEHTLTRNFVIIQLYTGLRAGELLALKKSDIDFKNKTISITKTRLQNGKVTSPKTASSIRTIEVNETVLKILYDYISNQEYIFNVSISTLGFNLRKYDLSTHMFRHTHVALLVEAGVPIKVISERLGHSNINVTLEVYTHVTKNMRNDLREKLDKFPPFFPL</sequence>
<dbReference type="GO" id="GO:0016787">
    <property type="term" value="F:hydrolase activity"/>
    <property type="evidence" value="ECO:0007669"/>
    <property type="project" value="UniProtKB-KW"/>
</dbReference>
<dbReference type="GO" id="GO:0044826">
    <property type="term" value="P:viral genome integration into host DNA"/>
    <property type="evidence" value="ECO:0007669"/>
    <property type="project" value="UniProtKB-KW"/>
</dbReference>
<feature type="coiled-coil region" evidence="10">
    <location>
        <begin position="36"/>
        <end position="75"/>
    </location>
</feature>
<dbReference type="PROSITE" id="PS51898">
    <property type="entry name" value="TYR_RECOMBINASE"/>
    <property type="match status" value="1"/>
</dbReference>
<evidence type="ECO:0000256" key="9">
    <source>
        <dbReference type="PROSITE-ProRule" id="PRU01248"/>
    </source>
</evidence>
<accession>A0A8S5MGI6</accession>
<organism evidence="13">
    <name type="scientific">Siphoviridae sp. ctHl62</name>
    <dbReference type="NCBI Taxonomy" id="2826235"/>
    <lineage>
        <taxon>Viruses</taxon>
        <taxon>Duplodnaviria</taxon>
        <taxon>Heunggongvirae</taxon>
        <taxon>Uroviricota</taxon>
        <taxon>Caudoviricetes</taxon>
    </lineage>
</organism>
<dbReference type="Pfam" id="PF00589">
    <property type="entry name" value="Phage_integrase"/>
    <property type="match status" value="1"/>
</dbReference>
<dbReference type="PANTHER" id="PTHR30349:SF64">
    <property type="entry name" value="PROPHAGE INTEGRASE INTD-RELATED"/>
    <property type="match status" value="1"/>
</dbReference>
<dbReference type="InterPro" id="IPR011010">
    <property type="entry name" value="DNA_brk_join_enz"/>
</dbReference>
<evidence type="ECO:0000259" key="12">
    <source>
        <dbReference type="PROSITE" id="PS51900"/>
    </source>
</evidence>
<keyword evidence="5" id="KW-0229">DNA integration</keyword>
<name>A0A8S5MGI6_9CAUD</name>
<keyword evidence="8" id="KW-1160">Virus entry into host cell</keyword>
<evidence type="ECO:0000256" key="6">
    <source>
        <dbReference type="ARBA" id="ARBA00023125"/>
    </source>
</evidence>
<dbReference type="GO" id="GO:0003677">
    <property type="term" value="F:DNA binding"/>
    <property type="evidence" value="ECO:0007669"/>
    <property type="project" value="UniProtKB-UniRule"/>
</dbReference>
<dbReference type="InterPro" id="IPR002104">
    <property type="entry name" value="Integrase_catalytic"/>
</dbReference>
<protein>
    <recommendedName>
        <fullName evidence="2">Integrase</fullName>
    </recommendedName>
</protein>